<evidence type="ECO:0000256" key="1">
    <source>
        <dbReference type="ARBA" id="ARBA00022723"/>
    </source>
</evidence>
<gene>
    <name evidence="8" type="ORF">ANN_19951</name>
</gene>
<feature type="region of interest" description="Disordered" evidence="6">
    <location>
        <begin position="473"/>
        <end position="493"/>
    </location>
</feature>
<protein>
    <recommendedName>
        <fullName evidence="7">C2H2-type domain-containing protein</fullName>
    </recommendedName>
</protein>
<feature type="region of interest" description="Disordered" evidence="6">
    <location>
        <begin position="888"/>
        <end position="968"/>
    </location>
</feature>
<reference evidence="8 9" key="1">
    <citation type="journal article" date="2022" name="Allergy">
        <title>Genome assembly and annotation of Periplaneta americana reveal a comprehensive cockroach allergen profile.</title>
        <authorList>
            <person name="Wang L."/>
            <person name="Xiong Q."/>
            <person name="Saelim N."/>
            <person name="Wang L."/>
            <person name="Nong W."/>
            <person name="Wan A.T."/>
            <person name="Shi M."/>
            <person name="Liu X."/>
            <person name="Cao Q."/>
            <person name="Hui J.H.L."/>
            <person name="Sookrung N."/>
            <person name="Leung T.F."/>
            <person name="Tungtrongchitr A."/>
            <person name="Tsui S.K.W."/>
        </authorList>
    </citation>
    <scope>NUCLEOTIDE SEQUENCE [LARGE SCALE GENOMIC DNA]</scope>
    <source>
        <strain evidence="8">PWHHKU_190912</strain>
    </source>
</reference>
<feature type="compositionally biased region" description="Basic and acidic residues" evidence="6">
    <location>
        <begin position="846"/>
        <end position="855"/>
    </location>
</feature>
<evidence type="ECO:0000256" key="5">
    <source>
        <dbReference type="PROSITE-ProRule" id="PRU00042"/>
    </source>
</evidence>
<feature type="domain" description="C2H2-type" evidence="7">
    <location>
        <begin position="1006"/>
        <end position="1033"/>
    </location>
</feature>
<dbReference type="PROSITE" id="PS50157">
    <property type="entry name" value="ZINC_FINGER_C2H2_2"/>
    <property type="match status" value="3"/>
</dbReference>
<feature type="compositionally biased region" description="Basic and acidic residues" evidence="6">
    <location>
        <begin position="863"/>
        <end position="874"/>
    </location>
</feature>
<proteinExistence type="predicted"/>
<evidence type="ECO:0000256" key="3">
    <source>
        <dbReference type="ARBA" id="ARBA00022771"/>
    </source>
</evidence>
<feature type="compositionally biased region" description="Basic and acidic residues" evidence="6">
    <location>
        <begin position="945"/>
        <end position="955"/>
    </location>
</feature>
<feature type="region of interest" description="Disordered" evidence="6">
    <location>
        <begin position="825"/>
        <end position="875"/>
    </location>
</feature>
<evidence type="ECO:0000313" key="8">
    <source>
        <dbReference type="EMBL" id="KAJ4431354.1"/>
    </source>
</evidence>
<feature type="compositionally biased region" description="Basic and acidic residues" evidence="6">
    <location>
        <begin position="916"/>
        <end position="931"/>
    </location>
</feature>
<dbReference type="InterPro" id="IPR036236">
    <property type="entry name" value="Znf_C2H2_sf"/>
</dbReference>
<keyword evidence="2" id="KW-0677">Repeat</keyword>
<dbReference type="PANTHER" id="PTHR24408:SF58">
    <property type="entry name" value="TRANSCRIPTION FACTOR (TFIIIA), PUTATIVE (AFU_ORTHOLOGUE AFUA_1G05150)-RELATED"/>
    <property type="match status" value="1"/>
</dbReference>
<comment type="caution">
    <text evidence="8">The sequence shown here is derived from an EMBL/GenBank/DDBJ whole genome shotgun (WGS) entry which is preliminary data.</text>
</comment>
<feature type="region of interest" description="Disordered" evidence="6">
    <location>
        <begin position="613"/>
        <end position="638"/>
    </location>
</feature>
<feature type="domain" description="C2H2-type" evidence="7">
    <location>
        <begin position="747"/>
        <end position="774"/>
    </location>
</feature>
<keyword evidence="9" id="KW-1185">Reference proteome</keyword>
<organism evidence="8 9">
    <name type="scientific">Periplaneta americana</name>
    <name type="common">American cockroach</name>
    <name type="synonym">Blatta americana</name>
    <dbReference type="NCBI Taxonomy" id="6978"/>
    <lineage>
        <taxon>Eukaryota</taxon>
        <taxon>Metazoa</taxon>
        <taxon>Ecdysozoa</taxon>
        <taxon>Arthropoda</taxon>
        <taxon>Hexapoda</taxon>
        <taxon>Insecta</taxon>
        <taxon>Pterygota</taxon>
        <taxon>Neoptera</taxon>
        <taxon>Polyneoptera</taxon>
        <taxon>Dictyoptera</taxon>
        <taxon>Blattodea</taxon>
        <taxon>Blattoidea</taxon>
        <taxon>Blattidae</taxon>
        <taxon>Blattinae</taxon>
        <taxon>Periplaneta</taxon>
    </lineage>
</organism>
<evidence type="ECO:0000259" key="7">
    <source>
        <dbReference type="PROSITE" id="PS50157"/>
    </source>
</evidence>
<feature type="region of interest" description="Disordered" evidence="6">
    <location>
        <begin position="1093"/>
        <end position="1112"/>
    </location>
</feature>
<dbReference type="EMBL" id="JAJSOF020000031">
    <property type="protein sequence ID" value="KAJ4431354.1"/>
    <property type="molecule type" value="Genomic_DNA"/>
</dbReference>
<name>A0ABQ8SBA0_PERAM</name>
<feature type="compositionally biased region" description="Low complexity" evidence="6">
    <location>
        <begin position="1178"/>
        <end position="1195"/>
    </location>
</feature>
<dbReference type="SUPFAM" id="SSF57667">
    <property type="entry name" value="beta-beta-alpha zinc fingers"/>
    <property type="match status" value="2"/>
</dbReference>
<feature type="compositionally biased region" description="Low complexity" evidence="6">
    <location>
        <begin position="897"/>
        <end position="915"/>
    </location>
</feature>
<dbReference type="Gene3D" id="3.30.160.60">
    <property type="entry name" value="Classic Zinc Finger"/>
    <property type="match status" value="4"/>
</dbReference>
<feature type="compositionally biased region" description="Polar residues" evidence="6">
    <location>
        <begin position="475"/>
        <end position="493"/>
    </location>
</feature>
<feature type="region of interest" description="Disordered" evidence="6">
    <location>
        <begin position="1142"/>
        <end position="1206"/>
    </location>
</feature>
<sequence>MSDVITMSAPSMVHRSGDNLVVRSVMSGDPIYEESEDESDLPQCKIKRNYTCTHCTYYTQNPRSYLYHLKDEHGEKIKVYECPSCLYASKHSQKLQRHVHMVHVIGKGSAGLRKKKAEAQKPKTWNSAPAVSAKQLQKKIAEPKLLSENTSVKISAGDVQECSLCPFTSSNPSEVLKHERTAHLKKKFYRCSKCNYVTHMKARYTKHVKYHSMPMIKCDLCDFRTPYKWNLDRHYKNHTGDGAYRCALCNFTADIKQSLTVHEMNHHVPPVGQPAAAGGGAGAARRRNKVGASDSTAVEEEIDQEELELLRMEREDAADAYQTSAHGYYLVRPKDLLTEEHFGLNMNVDKPYRHIAVRVDKKKQDTSCCEEVRWLFRPHNHYAYLEDSPGTLVYVTVNVRRSVNLRIYRYNLTFTIIVRLSELLHFIEPAHMYNGGGILRSSFYQLASTSATDPALPAGVTASAIGSNKIGDSVNMPTTNGSSNRLSAPTTNTRRTPKIKVTLKKLKAPSTQEQNERHNFQTDFIHPDDIIHHKNGNVYIKNLKCRMCNYKAAWEGEMARHEGKVHGIHRPISVKQAPKKVPRPIPNLIPIQNKTIPPGAAGSSLPILRIPSVRNRSNTSGGKSQQVSSPQEESGLSERDLNEICAKSCPNSSLKDFASLIGGEDAFKMPEDEENAEVPKKSSPKHEEEEDFDEDEAAVNDFQDPQSESKSDLSSSITDLTFKKKNASFFDKLKEKLLVGAGESCNLVCTWCGHESKCLSELARHQKLHSSPGNRNGDGNGGNGVGGIVLASGAELSSTRCQHCRQRCKTSADLIIHLQSCTEANKNHTTSSPSPAAVAAATETSTTKEEEKAGEVEDEEEDEKSKGEEPHPMENKVFVWNNLPQPMETESEEDHQLQSQTTQQQQQPPQPQIQKQEQHEQQHQEQQEHQQKRCSPLQQVLLSHQQDDDSRDTSVRSKSPISEGSLVGIETAPGYGAVTSKIPSDAPENLLPDVDAKAALTVKKVFKCPHCSFWASTASRFHVHIVGHLNKKPFECSLCAYRSNWRWDITKHIRLKSARDVGHERARVLMTDETGRRNYSKYNKFLTLMRVHEPTAESSGSGRRSKGTDLSQGMAVPVSHGAVILQQQLPAPPRLTRAPTPISNNVPHLGPVTPLRPPPPLRAAHHVVFPGPPPLQPQPSLLLQQQHQQHLQHQQQQHHHQQQQHDDLMLRPKRILKRPMFKVEGDQGSTEGQPPLKRPSTDSKKTLWKCKKCNYRKVQDNTEGLELNGLHQLLVYADDVNMLGENPQTIRENAEILVEASRAIGLEVNSEKTKYMIMSHDQNIVRNGTIKIGDLSFEEVEKFKYLGATVTNLNDTREEIKPRINMGNACYYSVKKLLSSSLLSKSLKVRIYKTVILPVVLYGCETWTLTLREEQRLRVFENKVLRKIFGAKRDEVTGEWRKLHNTELHALYTSPDIIRNIKSRRLR</sequence>
<evidence type="ECO:0000256" key="6">
    <source>
        <dbReference type="SAM" id="MobiDB-lite"/>
    </source>
</evidence>
<dbReference type="InterPro" id="IPR013087">
    <property type="entry name" value="Znf_C2H2_type"/>
</dbReference>
<keyword evidence="1" id="KW-0479">Metal-binding</keyword>
<feature type="compositionally biased region" description="Low complexity" evidence="6">
    <location>
        <begin position="829"/>
        <end position="845"/>
    </location>
</feature>
<accession>A0ABQ8SBA0</accession>
<feature type="domain" description="C2H2-type" evidence="7">
    <location>
        <begin position="216"/>
        <end position="243"/>
    </location>
</feature>
<dbReference type="SMART" id="SM00355">
    <property type="entry name" value="ZnF_C2H2"/>
    <property type="match status" value="11"/>
</dbReference>
<feature type="region of interest" description="Disordered" evidence="6">
    <location>
        <begin position="668"/>
        <end position="696"/>
    </location>
</feature>
<dbReference type="Proteomes" id="UP001148838">
    <property type="component" value="Unassembled WGS sequence"/>
</dbReference>
<feature type="compositionally biased region" description="Basic and acidic residues" evidence="6">
    <location>
        <begin position="677"/>
        <end position="687"/>
    </location>
</feature>
<keyword evidence="3 5" id="KW-0863">Zinc-finger</keyword>
<feature type="region of interest" description="Disordered" evidence="6">
    <location>
        <begin position="1222"/>
        <end position="1244"/>
    </location>
</feature>
<dbReference type="PANTHER" id="PTHR24408">
    <property type="entry name" value="ZINC FINGER PROTEIN"/>
    <property type="match status" value="1"/>
</dbReference>
<keyword evidence="4" id="KW-0862">Zinc</keyword>
<feature type="compositionally biased region" description="Low complexity" evidence="6">
    <location>
        <begin position="1142"/>
        <end position="1153"/>
    </location>
</feature>
<feature type="compositionally biased region" description="Polar residues" evidence="6">
    <location>
        <begin position="614"/>
        <end position="634"/>
    </location>
</feature>
<evidence type="ECO:0000313" key="9">
    <source>
        <dbReference type="Proteomes" id="UP001148838"/>
    </source>
</evidence>
<evidence type="ECO:0000256" key="2">
    <source>
        <dbReference type="ARBA" id="ARBA00022737"/>
    </source>
</evidence>
<evidence type="ECO:0000256" key="4">
    <source>
        <dbReference type="ARBA" id="ARBA00022833"/>
    </source>
</evidence>